<feature type="compositionally biased region" description="Polar residues" evidence="1">
    <location>
        <begin position="45"/>
        <end position="57"/>
    </location>
</feature>
<evidence type="ECO:0000313" key="3">
    <source>
        <dbReference type="Proteomes" id="UP000696485"/>
    </source>
</evidence>
<comment type="caution">
    <text evidence="2">The sequence shown here is derived from an EMBL/GenBank/DDBJ whole genome shotgun (WGS) entry which is preliminary data.</text>
</comment>
<dbReference type="AlphaFoldDB" id="A0A9P5VP04"/>
<proteinExistence type="predicted"/>
<feature type="region of interest" description="Disordered" evidence="1">
    <location>
        <begin position="276"/>
        <end position="310"/>
    </location>
</feature>
<organism evidence="2 3">
    <name type="scientific">Podila minutissima</name>
    <dbReference type="NCBI Taxonomy" id="64525"/>
    <lineage>
        <taxon>Eukaryota</taxon>
        <taxon>Fungi</taxon>
        <taxon>Fungi incertae sedis</taxon>
        <taxon>Mucoromycota</taxon>
        <taxon>Mortierellomycotina</taxon>
        <taxon>Mortierellomycetes</taxon>
        <taxon>Mortierellales</taxon>
        <taxon>Mortierellaceae</taxon>
        <taxon>Podila</taxon>
    </lineage>
</organism>
<evidence type="ECO:0000313" key="2">
    <source>
        <dbReference type="EMBL" id="KAF9334742.1"/>
    </source>
</evidence>
<feature type="compositionally biased region" description="Low complexity" evidence="1">
    <location>
        <begin position="289"/>
        <end position="301"/>
    </location>
</feature>
<dbReference type="Proteomes" id="UP000696485">
    <property type="component" value="Unassembled WGS sequence"/>
</dbReference>
<reference evidence="2" key="1">
    <citation type="journal article" date="2020" name="Fungal Divers.">
        <title>Resolving the Mortierellaceae phylogeny through synthesis of multi-gene phylogenetics and phylogenomics.</title>
        <authorList>
            <person name="Vandepol N."/>
            <person name="Liber J."/>
            <person name="Desiro A."/>
            <person name="Na H."/>
            <person name="Kennedy M."/>
            <person name="Barry K."/>
            <person name="Grigoriev I.V."/>
            <person name="Miller A.N."/>
            <person name="O'Donnell K."/>
            <person name="Stajich J.E."/>
            <person name="Bonito G."/>
        </authorList>
    </citation>
    <scope>NUCLEOTIDE SEQUENCE</scope>
    <source>
        <strain evidence="2">NVP1</strain>
    </source>
</reference>
<name>A0A9P5VP04_9FUNG</name>
<feature type="region of interest" description="Disordered" evidence="1">
    <location>
        <begin position="191"/>
        <end position="225"/>
    </location>
</feature>
<accession>A0A9P5VP04</accession>
<sequence length="359" mass="39185">MPTPDVITPAPVASSIRAAHPSSSVTPRYHQQPKFGSNSRRHTIAQPSLGSSRDSTVFTPQSQSGIIASLFPIIITPNYDINKLTNHKSGVSASSIIIGQKLPQFFDRQVSAAVAAAEREKREREQQSKEAIQMSTVNDQGTFLPPPPAEKGFLKDRFKDTDQDYFDTITRTPPERVKTFLSTAHRIKASLATPPSSPRTAATVPPKDVNQTTPLPVPRSRTAAVEQFPSRRNTLVHKEELSLLRTRTRAQMSFLTGDLDKALLSDEMEDALSDLIAPSSPSTVSGGDESPPSSWSETTWSMASPPKHSTIAGNMKQALAPAPMRRNSVVAVDSKREIRQMNAKKLREMNFGSALGVAH</sequence>
<protein>
    <submittedName>
        <fullName evidence="2">Uncharacterized protein</fullName>
    </submittedName>
</protein>
<gene>
    <name evidence="2" type="ORF">BG006_001611</name>
</gene>
<feature type="region of interest" description="Disordered" evidence="1">
    <location>
        <begin position="1"/>
        <end position="57"/>
    </location>
</feature>
<evidence type="ECO:0000256" key="1">
    <source>
        <dbReference type="SAM" id="MobiDB-lite"/>
    </source>
</evidence>
<dbReference type="EMBL" id="JAAAUY010000132">
    <property type="protein sequence ID" value="KAF9334742.1"/>
    <property type="molecule type" value="Genomic_DNA"/>
</dbReference>
<keyword evidence="3" id="KW-1185">Reference proteome</keyword>